<dbReference type="PANTHER" id="PTHR11895:SF7">
    <property type="entry name" value="GLUTAMYL-TRNA(GLN) AMIDOTRANSFERASE SUBUNIT A, MITOCHONDRIAL"/>
    <property type="match status" value="1"/>
</dbReference>
<comment type="similarity">
    <text evidence="1">Belongs to the amidase family.</text>
</comment>
<dbReference type="SUPFAM" id="SSF75304">
    <property type="entry name" value="Amidase signature (AS) enzymes"/>
    <property type="match status" value="1"/>
</dbReference>
<dbReference type="InterPro" id="IPR036928">
    <property type="entry name" value="AS_sf"/>
</dbReference>
<dbReference type="Pfam" id="PF01425">
    <property type="entry name" value="Amidase"/>
    <property type="match status" value="1"/>
</dbReference>
<reference evidence="4" key="1">
    <citation type="submission" date="2017-06" db="EMBL/GenBank/DDBJ databases">
        <title>Herbaspirillum phytohormonus sp. nov., isolated from the root nodule of Robinia pseudoacacia in lead-zinc mine.</title>
        <authorList>
            <person name="Fan M."/>
            <person name="Lin Y."/>
        </authorList>
    </citation>
    <scope>NUCLEOTIDE SEQUENCE [LARGE SCALE GENOMIC DNA]</scope>
    <source>
        <strain evidence="4">SC-089</strain>
    </source>
</reference>
<proteinExistence type="inferred from homology"/>
<dbReference type="Gene3D" id="3.90.1300.10">
    <property type="entry name" value="Amidase signature (AS) domain"/>
    <property type="match status" value="1"/>
</dbReference>
<protein>
    <submittedName>
        <fullName evidence="3">Amidase</fullName>
    </submittedName>
</protein>
<evidence type="ECO:0000256" key="1">
    <source>
        <dbReference type="ARBA" id="ARBA00009199"/>
    </source>
</evidence>
<name>A0A225MDD2_9BURK</name>
<organism evidence="3 4">
    <name type="scientific">Candidimonas nitroreducens</name>
    <dbReference type="NCBI Taxonomy" id="683354"/>
    <lineage>
        <taxon>Bacteria</taxon>
        <taxon>Pseudomonadati</taxon>
        <taxon>Pseudomonadota</taxon>
        <taxon>Betaproteobacteria</taxon>
        <taxon>Burkholderiales</taxon>
        <taxon>Alcaligenaceae</taxon>
        <taxon>Candidimonas</taxon>
    </lineage>
</organism>
<accession>A0A225MDD2</accession>
<gene>
    <name evidence="3" type="ORF">CEY11_13485</name>
</gene>
<dbReference type="EMBL" id="NJIH01000007">
    <property type="protein sequence ID" value="OWT59188.1"/>
    <property type="molecule type" value="Genomic_DNA"/>
</dbReference>
<dbReference type="PANTHER" id="PTHR11895">
    <property type="entry name" value="TRANSAMIDASE"/>
    <property type="match status" value="1"/>
</dbReference>
<feature type="domain" description="Amidase" evidence="2">
    <location>
        <begin position="24"/>
        <end position="441"/>
    </location>
</feature>
<evidence type="ECO:0000313" key="4">
    <source>
        <dbReference type="Proteomes" id="UP000214603"/>
    </source>
</evidence>
<dbReference type="Proteomes" id="UP000214603">
    <property type="component" value="Unassembled WGS sequence"/>
</dbReference>
<evidence type="ECO:0000259" key="2">
    <source>
        <dbReference type="Pfam" id="PF01425"/>
    </source>
</evidence>
<sequence length="454" mass="48524">MLHQQSYEALREAYRRGRVSPVAVIESALLHAEQVGASLNAFAFIDRNKALNLARASEDRWRNGSPLSPLDGMPFTVKEFAAVKGWPTRRGSLVTTTELADKDAVFVGRLLAAGAVLFAKTRAPEFNWKGVTDSPGYGITRNPLDPALTPGGSSGGCSAAVAAGVVRASIGSDAGGSVRIPAAFTGTLALKPTYGLIPLVPQPSAFFNVVHAGPIAASVAELTDVMRVVSGPESADWSSVGLRESIFDTIPGSGSLRVGLLANHRWEDSCAAVKQGMRETLDILASGGFDTRTVDFDIRQATQVAARFYRLGCLAAVQAVPEHARGKLDPDLLTFVEPARDIDVTALMGMNQARDVLAGELNKVFDDIDVLMLPTLPIVAFEAGHNTPVGWPDDDWMSWNPYTPAFNLTHNPALSFPIKPRNEKLPIGVQLVAAKGQDSKLIALAAWLEQHTRA</sequence>
<dbReference type="AlphaFoldDB" id="A0A225MDD2"/>
<dbReference type="InterPro" id="IPR000120">
    <property type="entry name" value="Amidase"/>
</dbReference>
<comment type="caution">
    <text evidence="3">The sequence shown here is derived from an EMBL/GenBank/DDBJ whole genome shotgun (WGS) entry which is preliminary data.</text>
</comment>
<evidence type="ECO:0000313" key="3">
    <source>
        <dbReference type="EMBL" id="OWT59188.1"/>
    </source>
</evidence>
<dbReference type="PROSITE" id="PS00571">
    <property type="entry name" value="AMIDASES"/>
    <property type="match status" value="1"/>
</dbReference>
<dbReference type="OrthoDB" id="8576090at2"/>
<dbReference type="RefSeq" id="WP_088603918.1">
    <property type="nucleotide sequence ID" value="NZ_NJIH01000007.1"/>
</dbReference>
<keyword evidence="4" id="KW-1185">Reference proteome</keyword>
<dbReference type="GO" id="GO:0003824">
    <property type="term" value="F:catalytic activity"/>
    <property type="evidence" value="ECO:0007669"/>
    <property type="project" value="InterPro"/>
</dbReference>
<dbReference type="InterPro" id="IPR023631">
    <property type="entry name" value="Amidase_dom"/>
</dbReference>
<dbReference type="InterPro" id="IPR020556">
    <property type="entry name" value="Amidase_CS"/>
</dbReference>